<evidence type="ECO:0000256" key="1">
    <source>
        <dbReference type="SAM" id="MobiDB-lite"/>
    </source>
</evidence>
<reference evidence="2" key="1">
    <citation type="submission" date="2018-11" db="EMBL/GenBank/DDBJ databases">
        <authorList>
            <consortium name="Pathogen Informatics"/>
        </authorList>
    </citation>
    <scope>NUCLEOTIDE SEQUENCE</scope>
</reference>
<name>A0A3S5A8B3_9PLAT</name>
<organism evidence="2 3">
    <name type="scientific">Protopolystoma xenopodis</name>
    <dbReference type="NCBI Taxonomy" id="117903"/>
    <lineage>
        <taxon>Eukaryota</taxon>
        <taxon>Metazoa</taxon>
        <taxon>Spiralia</taxon>
        <taxon>Lophotrochozoa</taxon>
        <taxon>Platyhelminthes</taxon>
        <taxon>Monogenea</taxon>
        <taxon>Polyopisthocotylea</taxon>
        <taxon>Polystomatidea</taxon>
        <taxon>Polystomatidae</taxon>
        <taxon>Protopolystoma</taxon>
    </lineage>
</organism>
<dbReference type="Proteomes" id="UP000784294">
    <property type="component" value="Unassembled WGS sequence"/>
</dbReference>
<feature type="compositionally biased region" description="Polar residues" evidence="1">
    <location>
        <begin position="44"/>
        <end position="56"/>
    </location>
</feature>
<evidence type="ECO:0000313" key="2">
    <source>
        <dbReference type="EMBL" id="VEL09762.1"/>
    </source>
</evidence>
<keyword evidence="3" id="KW-1185">Reference proteome</keyword>
<protein>
    <submittedName>
        <fullName evidence="2">Uncharacterized protein</fullName>
    </submittedName>
</protein>
<sequence>MTTPGLRQALLAAASTGGTVLFPFGATAFAFTDSCCRLGTNQAPGCQGGQSHSTCASRRKAQEQERRGQTGDYTEESAETEVSEKDGENVGQENVADSAMRASEKIRVCRSKSPHAKVVRMKAPIGAATCRLPNKTKRRGLFTQTGEKRISSDCLAVATAKKKTPMGNGCILGVGNGLAAPLVAGVSGVRLGLANFDQSLRCPRMETPEKEVITPLIANICRPF</sequence>
<dbReference type="EMBL" id="CAAALY010007189">
    <property type="protein sequence ID" value="VEL09762.1"/>
    <property type="molecule type" value="Genomic_DNA"/>
</dbReference>
<comment type="caution">
    <text evidence="2">The sequence shown here is derived from an EMBL/GenBank/DDBJ whole genome shotgun (WGS) entry which is preliminary data.</text>
</comment>
<evidence type="ECO:0000313" key="3">
    <source>
        <dbReference type="Proteomes" id="UP000784294"/>
    </source>
</evidence>
<gene>
    <name evidence="2" type="ORF">PXEA_LOCUS3202</name>
</gene>
<proteinExistence type="predicted"/>
<feature type="compositionally biased region" description="Basic and acidic residues" evidence="1">
    <location>
        <begin position="60"/>
        <end position="69"/>
    </location>
</feature>
<dbReference type="AlphaFoldDB" id="A0A3S5A8B3"/>
<feature type="region of interest" description="Disordered" evidence="1">
    <location>
        <begin position="44"/>
        <end position="97"/>
    </location>
</feature>
<accession>A0A3S5A8B3</accession>